<dbReference type="RefSeq" id="WP_200522465.1">
    <property type="nucleotide sequence ID" value="NZ_JAEHNZ010000002.1"/>
</dbReference>
<comment type="caution">
    <text evidence="2">The sequence shown here is derived from an EMBL/GenBank/DDBJ whole genome shotgun (WGS) entry which is preliminary data.</text>
</comment>
<gene>
    <name evidence="2" type="ORF">JDW22_07200</name>
</gene>
<evidence type="ECO:0000313" key="2">
    <source>
        <dbReference type="EMBL" id="MBK0396365.1"/>
    </source>
</evidence>
<reference evidence="2 3" key="1">
    <citation type="journal article" date="2021" name="Pathogens">
        <title>Isolation and Characterization of Kingella bonacorsii sp. nov., A Novel Kingella Species Detected in a Stable Periodontitis Subject.</title>
        <authorList>
            <person name="Antezack A."/>
            <person name="Boxberger M."/>
            <person name="Rolland C."/>
            <person name="Monnet-Corti V."/>
            <person name="La Scola B."/>
        </authorList>
    </citation>
    <scope>NUCLEOTIDE SEQUENCE [LARGE SCALE GENOMIC DNA]</scope>
    <source>
        <strain evidence="2 3">Marseille-Q4569</strain>
    </source>
</reference>
<name>A0ABS1BSU6_9NEIS</name>
<evidence type="ECO:0000256" key="1">
    <source>
        <dbReference type="SAM" id="SignalP"/>
    </source>
</evidence>
<dbReference type="Proteomes" id="UP000614058">
    <property type="component" value="Unassembled WGS sequence"/>
</dbReference>
<feature type="chain" id="PRO_5046070160" evidence="1">
    <location>
        <begin position="23"/>
        <end position="79"/>
    </location>
</feature>
<accession>A0ABS1BSU6</accession>
<proteinExistence type="predicted"/>
<evidence type="ECO:0000313" key="3">
    <source>
        <dbReference type="Proteomes" id="UP000614058"/>
    </source>
</evidence>
<sequence>MPLKPLTIPVLTALFMTTPAQAAPEHNLLSQNGHILVQTRAHAEAPAEVHIANVYGKSRAIQHVINKQNGAVLRLTHGR</sequence>
<dbReference type="EMBL" id="JAEHNZ010000002">
    <property type="protein sequence ID" value="MBK0396365.1"/>
    <property type="molecule type" value="Genomic_DNA"/>
</dbReference>
<organism evidence="2 3">
    <name type="scientific">Kingella bonacorsii</name>
    <dbReference type="NCBI Taxonomy" id="2796361"/>
    <lineage>
        <taxon>Bacteria</taxon>
        <taxon>Pseudomonadati</taxon>
        <taxon>Pseudomonadota</taxon>
        <taxon>Betaproteobacteria</taxon>
        <taxon>Neisseriales</taxon>
        <taxon>Neisseriaceae</taxon>
        <taxon>Kingella</taxon>
    </lineage>
</organism>
<keyword evidence="3" id="KW-1185">Reference proteome</keyword>
<protein>
    <submittedName>
        <fullName evidence="2">Uncharacterized protein</fullName>
    </submittedName>
</protein>
<keyword evidence="1" id="KW-0732">Signal</keyword>
<feature type="signal peptide" evidence="1">
    <location>
        <begin position="1"/>
        <end position="22"/>
    </location>
</feature>